<feature type="domain" description="Dynein heavy chain tail" evidence="1">
    <location>
        <begin position="30"/>
        <end position="592"/>
    </location>
</feature>
<dbReference type="Proteomes" id="UP000261480">
    <property type="component" value="Unplaced"/>
</dbReference>
<evidence type="ECO:0000313" key="2">
    <source>
        <dbReference type="Ensembl" id="ENSPMEP00000018958.1"/>
    </source>
</evidence>
<dbReference type="InterPro" id="IPR026983">
    <property type="entry name" value="DHC"/>
</dbReference>
<reference evidence="2" key="1">
    <citation type="submission" date="2025-08" db="UniProtKB">
        <authorList>
            <consortium name="Ensembl"/>
        </authorList>
    </citation>
    <scope>IDENTIFICATION</scope>
</reference>
<protein>
    <recommendedName>
        <fullName evidence="1">Dynein heavy chain tail domain-containing protein</fullName>
    </recommendedName>
</protein>
<dbReference type="PANTHER" id="PTHR22878:SF63">
    <property type="entry name" value="DYNEIN AXONEMAL HEAVY CHAIN 10"/>
    <property type="match status" value="1"/>
</dbReference>
<proteinExistence type="predicted"/>
<dbReference type="GO" id="GO:0045505">
    <property type="term" value="F:dynein intermediate chain binding"/>
    <property type="evidence" value="ECO:0007669"/>
    <property type="project" value="InterPro"/>
</dbReference>
<keyword evidence="3" id="KW-1185">Reference proteome</keyword>
<evidence type="ECO:0000259" key="1">
    <source>
        <dbReference type="Pfam" id="PF08385"/>
    </source>
</evidence>
<reference evidence="2" key="2">
    <citation type="submission" date="2025-09" db="UniProtKB">
        <authorList>
            <consortium name="Ensembl"/>
        </authorList>
    </citation>
    <scope>IDENTIFICATION</scope>
</reference>
<dbReference type="Pfam" id="PF08385">
    <property type="entry name" value="DHC_N1"/>
    <property type="match status" value="1"/>
</dbReference>
<dbReference type="AlphaFoldDB" id="A0A3B3XVM2"/>
<evidence type="ECO:0000313" key="3">
    <source>
        <dbReference type="Proteomes" id="UP000261480"/>
    </source>
</evidence>
<dbReference type="PANTHER" id="PTHR22878">
    <property type="entry name" value="DYNEIN HEAVY CHAIN 6, AXONEMAL-LIKE-RELATED"/>
    <property type="match status" value="1"/>
</dbReference>
<name>A0A3B3XVM2_9TELE</name>
<dbReference type="InterPro" id="IPR013594">
    <property type="entry name" value="Dynein_heavy_tail"/>
</dbReference>
<sequence length="917" mass="106410">MYSLDEVILHFPEIDLSPEVDVLLKNPEMLEALERCVMNWQTQITFVIEEQLNKKPQGPGPMAEIDLWQERSSVFNALSEQLRQPVAEKIFQVLKAANAGCLLNFNVAVAELTKYHIESHDNIRFLRTLERHFMNLAAGANFALILETIPDLMESLQIMWMISLHYNSNDRMVPLMERIAWQLCEQVAQGVVVTSIVKEKREEAKTKVLEAKQVLEQWKSSYFAVRAQIEKINQIPRWEFDRIRLFERSDYMASVCQDLGRVFQVLEEFNNVFGPELKGDRRVHELLKEVDDLVLPFQDITFNPFSISKKANWKAIIQDFETTIQCIDKKVIDFVDMSFNTLHFSAAAFELLQKFQKISTRKAINSHLMRKFDDILSQYCREVDSISEIFEAEKDHPQLTKNEPPVAGAIRWARALARRIKKTILPFLKVPEMLSSEQTAVAKRKYEKMAMELKGYETMKYESWLDETEGKLLSLMKKKLLVAKKTEVVVRDNVKYIVNFTPEIKEIISETNYLVGLGFFVPKLAENVALLESSLIRYVDDLSKLVNRYHSVMDSLSESQVIMLAPQIQEVTKGMQYGCKRLNWNSLGIQDFINEGLLNLSKFESLVKQILNNEKEIESKLHLIMMSNILRFPVPESSSDVPGLKEFCRRIELERVKTLALPVSKYTDIGFLITKTEHLILGTSSGKAKSMANYYTYWERKVIKEFDVALMGRRPLFQIDAMLSAPKIVSQPQSNEIYWVIMQCIRECIDSTKRFPRWMNGTCLECPPQPVHGEEELVTVSFLSDVWLDPSLKETATATSENIKRLLLSMERYLNTWKYYRALWEKNRTIVNETFAAKNPSCAMYDDKLQFLSKIKRKVTQEPRFKAKYSIYLNLEPLVNTMLELAESWITSLSSFLNKPAKEDLFSLVMVNKCIYY</sequence>
<dbReference type="Ensembl" id="ENSPMET00000028222.1">
    <property type="protein sequence ID" value="ENSPMEP00000018958.1"/>
    <property type="gene ID" value="ENSPMEG00000021992.1"/>
</dbReference>
<dbReference type="STRING" id="48701.ENSPMEP00000018958"/>
<dbReference type="GO" id="GO:0030286">
    <property type="term" value="C:dynein complex"/>
    <property type="evidence" value="ECO:0007669"/>
    <property type="project" value="InterPro"/>
</dbReference>
<organism evidence="2 3">
    <name type="scientific">Poecilia mexicana</name>
    <dbReference type="NCBI Taxonomy" id="48701"/>
    <lineage>
        <taxon>Eukaryota</taxon>
        <taxon>Metazoa</taxon>
        <taxon>Chordata</taxon>
        <taxon>Craniata</taxon>
        <taxon>Vertebrata</taxon>
        <taxon>Euteleostomi</taxon>
        <taxon>Actinopterygii</taxon>
        <taxon>Neopterygii</taxon>
        <taxon>Teleostei</taxon>
        <taxon>Neoteleostei</taxon>
        <taxon>Acanthomorphata</taxon>
        <taxon>Ovalentaria</taxon>
        <taxon>Atherinomorphae</taxon>
        <taxon>Cyprinodontiformes</taxon>
        <taxon>Poeciliidae</taxon>
        <taxon>Poeciliinae</taxon>
        <taxon>Poecilia</taxon>
    </lineage>
</organism>
<dbReference type="GO" id="GO:0051959">
    <property type="term" value="F:dynein light intermediate chain binding"/>
    <property type="evidence" value="ECO:0007669"/>
    <property type="project" value="InterPro"/>
</dbReference>
<accession>A0A3B3XVM2</accession>
<dbReference type="GO" id="GO:0007018">
    <property type="term" value="P:microtubule-based movement"/>
    <property type="evidence" value="ECO:0007669"/>
    <property type="project" value="InterPro"/>
</dbReference>